<dbReference type="AlphaFoldDB" id="T1I956"/>
<evidence type="ECO:0000313" key="2">
    <source>
        <dbReference type="Proteomes" id="UP000015103"/>
    </source>
</evidence>
<dbReference type="Proteomes" id="UP000015103">
    <property type="component" value="Unassembled WGS sequence"/>
</dbReference>
<dbReference type="EMBL" id="ACPB03001916">
    <property type="status" value="NOT_ANNOTATED_CDS"/>
    <property type="molecule type" value="Genomic_DNA"/>
</dbReference>
<name>T1I956_RHOPR</name>
<dbReference type="EnsemblMetazoa" id="RPRC012828-RA">
    <property type="protein sequence ID" value="RPRC012828-PA"/>
    <property type="gene ID" value="RPRC012828"/>
</dbReference>
<organism evidence="1 2">
    <name type="scientific">Rhodnius prolixus</name>
    <name type="common">Triatomid bug</name>
    <dbReference type="NCBI Taxonomy" id="13249"/>
    <lineage>
        <taxon>Eukaryota</taxon>
        <taxon>Metazoa</taxon>
        <taxon>Ecdysozoa</taxon>
        <taxon>Arthropoda</taxon>
        <taxon>Hexapoda</taxon>
        <taxon>Insecta</taxon>
        <taxon>Pterygota</taxon>
        <taxon>Neoptera</taxon>
        <taxon>Paraneoptera</taxon>
        <taxon>Hemiptera</taxon>
        <taxon>Heteroptera</taxon>
        <taxon>Panheteroptera</taxon>
        <taxon>Cimicomorpha</taxon>
        <taxon>Reduviidae</taxon>
        <taxon>Triatominae</taxon>
        <taxon>Rhodnius</taxon>
    </lineage>
</organism>
<keyword evidence="2" id="KW-1185">Reference proteome</keyword>
<protein>
    <submittedName>
        <fullName evidence="1">Uncharacterized protein</fullName>
    </submittedName>
</protein>
<reference evidence="1" key="1">
    <citation type="submission" date="2015-05" db="UniProtKB">
        <authorList>
            <consortium name="EnsemblMetazoa"/>
        </authorList>
    </citation>
    <scope>IDENTIFICATION</scope>
</reference>
<sequence length="92" mass="10433">MERARSALCFPVGLISVGSLTFTPSGKACLPQRYVVSFECFLCLVVSYMMRFCLSFTITEMTLVYGAKVDPKSCPYSEEQLNGTKKIFYRIY</sequence>
<dbReference type="HOGENOM" id="CLU_2416018_0_0_1"/>
<evidence type="ECO:0000313" key="1">
    <source>
        <dbReference type="EnsemblMetazoa" id="RPRC012828-PA"/>
    </source>
</evidence>
<dbReference type="InParanoid" id="T1I956"/>
<dbReference type="VEuPathDB" id="VectorBase:RPRC012828"/>
<accession>T1I956</accession>
<proteinExistence type="predicted"/>